<keyword evidence="8" id="KW-1185">Reference proteome</keyword>
<reference evidence="7 8" key="1">
    <citation type="journal article" date="2015" name="Genome Announc.">
        <title>Expanding the biotechnology potential of lactobacilli through comparative genomics of 213 strains and associated genera.</title>
        <authorList>
            <person name="Sun Z."/>
            <person name="Harris H.M."/>
            <person name="McCann A."/>
            <person name="Guo C."/>
            <person name="Argimon S."/>
            <person name="Zhang W."/>
            <person name="Yang X."/>
            <person name="Jeffery I.B."/>
            <person name="Cooney J.C."/>
            <person name="Kagawa T.F."/>
            <person name="Liu W."/>
            <person name="Song Y."/>
            <person name="Salvetti E."/>
            <person name="Wrobel A."/>
            <person name="Rasinkangas P."/>
            <person name="Parkhill J."/>
            <person name="Rea M.C."/>
            <person name="O'Sullivan O."/>
            <person name="Ritari J."/>
            <person name="Douillard F.P."/>
            <person name="Paul Ross R."/>
            <person name="Yang R."/>
            <person name="Briner A.E."/>
            <person name="Felis G.E."/>
            <person name="de Vos W.M."/>
            <person name="Barrangou R."/>
            <person name="Klaenhammer T.R."/>
            <person name="Caufield P.W."/>
            <person name="Cui Y."/>
            <person name="Zhang H."/>
            <person name="O'Toole P.W."/>
        </authorList>
    </citation>
    <scope>NUCLEOTIDE SEQUENCE [LARGE SCALE GENOMIC DNA]</scope>
    <source>
        <strain evidence="7 8">DSM 23037</strain>
    </source>
</reference>
<gene>
    <name evidence="5" type="primary">rqcH</name>
    <name evidence="7" type="ORF">FC86_GL000812</name>
</gene>
<dbReference type="EMBL" id="AYZL01000020">
    <property type="protein sequence ID" value="KRN03705.1"/>
    <property type="molecule type" value="Genomic_DNA"/>
</dbReference>
<dbReference type="GO" id="GO:0000049">
    <property type="term" value="F:tRNA binding"/>
    <property type="evidence" value="ECO:0007669"/>
    <property type="project" value="UniProtKB-UniRule"/>
</dbReference>
<dbReference type="GO" id="GO:1990112">
    <property type="term" value="C:RQC complex"/>
    <property type="evidence" value="ECO:0007669"/>
    <property type="project" value="TreeGrafter"/>
</dbReference>
<evidence type="ECO:0000259" key="6">
    <source>
        <dbReference type="Pfam" id="PF05670"/>
    </source>
</evidence>
<comment type="subunit">
    <text evidence="5">Associates with stalled 50S ribosomal subunits. Binds to RqcP.</text>
</comment>
<keyword evidence="4 5" id="KW-0648">Protein biosynthesis</keyword>
<dbReference type="Gene3D" id="3.40.970.40">
    <property type="entry name" value="fibrinogen binding protein from staphylococcus aureus domain like"/>
    <property type="match status" value="1"/>
</dbReference>
<keyword evidence="1 5" id="KW-0820">tRNA-binding</keyword>
<dbReference type="InterPro" id="IPR051608">
    <property type="entry name" value="RQC_Subunit_NEMF"/>
</dbReference>
<keyword evidence="2 5" id="KW-0699">rRNA-binding</keyword>
<comment type="similarity">
    <text evidence="5">Belongs to the NEMF family.</text>
</comment>
<dbReference type="InterPro" id="IPR043682">
    <property type="entry name" value="RqcH_bacterial"/>
</dbReference>
<dbReference type="PANTHER" id="PTHR15239:SF6">
    <property type="entry name" value="RIBOSOME QUALITY CONTROL COMPLEX SUBUNIT NEMF"/>
    <property type="match status" value="1"/>
</dbReference>
<sequence length="563" mass="65455">MSFDGTFIHSLLTEIKPELVNSKVSKVYQPFEHELVFVFRINRQNKKLLISSNPQYNRMNLTDEKFTNPTVPPTFAMVLRKHLEGSFLFKIEQVGNDRIVNFYFLTRNEYGDEEELVLSAEFMGRHSNIILYSKRTNKIIDLIKRIAPDKNRARLLLPKADYELPPLTDQENPFDLSLEEFNASVKDSDDLSTLSGLSGQTKNELNLWFDKKGKSYQEFTAFFAQFNTPKATEMINNGKTSFAPIPPIDIDNYDEIVSYPSLSELLANFYQRKANSEWVKQRSSHVDMLTKNQIKKLKKKIQALIKQQNQAENSEDYRIKGELLTTYLHQVKPGMPEIELPNYYDENNSLIKINLKPELTPSKNSQWYFSKYQKLRNSIKYVQEQINIARSELNYFQGIEENLRIATPNDIEQIVQELREQGYLKKNRKQQKTRNHKKLSEQDITKYQSSEGNSILVGKNNFQNEWLTFKKAQKKQYWFHVKDIPGSHVILQTTEPTDAEIQEAAEIAAYYSKAQSSAHVQVDYVEVKRVKKPNGAKPGFVIYTGQNSIEVTPQPNKIDQMKL</sequence>
<comment type="function">
    <text evidence="5">Key component of the ribosome quality control system (RQC), a ribosome-associated complex that mediates the extraction of incompletely synthesized nascent chains from stalled ribosomes and their subsequent degradation. RqcH recruits Ala-charged tRNA, and with RqcP directs the elongation of stalled nascent chains on 50S ribosomal subunits, leading to non-templated C-terminal alanine extensions (Ala tail). The Ala tail promotes nascent chain degradation. May add between 1 and at least 8 Ala residues. Binds to stalled 50S ribosomal subunits.</text>
</comment>
<dbReference type="GO" id="GO:0043023">
    <property type="term" value="F:ribosomal large subunit binding"/>
    <property type="evidence" value="ECO:0007669"/>
    <property type="project" value="UniProtKB-UniRule"/>
</dbReference>
<dbReference type="Proteomes" id="UP000051378">
    <property type="component" value="Unassembled WGS sequence"/>
</dbReference>
<dbReference type="OrthoDB" id="9766163at2"/>
<name>A0A0R2DI41_9LACO</name>
<dbReference type="FunFam" id="2.30.310.10:FF:000004">
    <property type="entry name" value="Fibronectin-binding protein A"/>
    <property type="match status" value="1"/>
</dbReference>
<comment type="caution">
    <text evidence="7">The sequence shown here is derived from an EMBL/GenBank/DDBJ whole genome shotgun (WGS) entry which is preliminary data.</text>
</comment>
<dbReference type="PANTHER" id="PTHR15239">
    <property type="entry name" value="NUCLEAR EXPORT MEDIATOR FACTOR NEMF"/>
    <property type="match status" value="1"/>
</dbReference>
<dbReference type="Pfam" id="PF05670">
    <property type="entry name" value="NFACT-R_1"/>
    <property type="match status" value="1"/>
</dbReference>
<evidence type="ECO:0000313" key="7">
    <source>
        <dbReference type="EMBL" id="KRN03705.1"/>
    </source>
</evidence>
<proteinExistence type="inferred from homology"/>
<dbReference type="GO" id="GO:0019843">
    <property type="term" value="F:rRNA binding"/>
    <property type="evidence" value="ECO:0007669"/>
    <property type="project" value="UniProtKB-UniRule"/>
</dbReference>
<feature type="domain" description="NFACT RNA-binding" evidence="6">
    <location>
        <begin position="447"/>
        <end position="535"/>
    </location>
</feature>
<dbReference type="Pfam" id="PF05833">
    <property type="entry name" value="NFACT_N"/>
    <property type="match status" value="1"/>
</dbReference>
<dbReference type="RefSeq" id="WP_056975018.1">
    <property type="nucleotide sequence ID" value="NZ_AYZL01000020.1"/>
</dbReference>
<evidence type="ECO:0000256" key="3">
    <source>
        <dbReference type="ARBA" id="ARBA00022884"/>
    </source>
</evidence>
<dbReference type="Gene3D" id="2.30.310.10">
    <property type="entry name" value="ibrinogen binding protein from staphylococcus aureus domain"/>
    <property type="match status" value="1"/>
</dbReference>
<dbReference type="PATRIC" id="fig|1423744.4.peg.833"/>
<dbReference type="GO" id="GO:0072344">
    <property type="term" value="P:rescue of stalled ribosome"/>
    <property type="evidence" value="ECO:0007669"/>
    <property type="project" value="UniProtKB-UniRule"/>
</dbReference>
<evidence type="ECO:0000256" key="4">
    <source>
        <dbReference type="ARBA" id="ARBA00022917"/>
    </source>
</evidence>
<evidence type="ECO:0000313" key="8">
    <source>
        <dbReference type="Proteomes" id="UP000051378"/>
    </source>
</evidence>
<evidence type="ECO:0000256" key="2">
    <source>
        <dbReference type="ARBA" id="ARBA00022730"/>
    </source>
</evidence>
<protein>
    <recommendedName>
        <fullName evidence="5">Rqc2 homolog RqcH</fullName>
        <shortName evidence="5">RqcH</shortName>
    </recommendedName>
</protein>
<dbReference type="AlphaFoldDB" id="A0A0R2DI41"/>
<keyword evidence="3 5" id="KW-0694">RNA-binding</keyword>
<dbReference type="InterPro" id="IPR008532">
    <property type="entry name" value="NFACT_RNA-bd"/>
</dbReference>
<dbReference type="HAMAP" id="MF_00844_B">
    <property type="entry name" value="RqcH_B"/>
    <property type="match status" value="1"/>
</dbReference>
<organism evidence="7 8">
    <name type="scientific">Holzapfeliella floricola DSM 23037 = JCM 16512</name>
    <dbReference type="NCBI Taxonomy" id="1423744"/>
    <lineage>
        <taxon>Bacteria</taxon>
        <taxon>Bacillati</taxon>
        <taxon>Bacillota</taxon>
        <taxon>Bacilli</taxon>
        <taxon>Lactobacillales</taxon>
        <taxon>Lactobacillaceae</taxon>
        <taxon>Holzapfeliella</taxon>
    </lineage>
</organism>
<accession>A0A0R2DI41</accession>
<evidence type="ECO:0000256" key="1">
    <source>
        <dbReference type="ARBA" id="ARBA00022555"/>
    </source>
</evidence>
<evidence type="ECO:0000256" key="5">
    <source>
        <dbReference type="HAMAP-Rule" id="MF_00844"/>
    </source>
</evidence>
<dbReference type="STRING" id="1423744.FC86_GL000812"/>